<feature type="signal peptide" evidence="1">
    <location>
        <begin position="1"/>
        <end position="19"/>
    </location>
</feature>
<dbReference type="AlphaFoldDB" id="A0A3B4Z0J8"/>
<feature type="chain" id="PRO_5017440912" description="Secreted protein" evidence="1">
    <location>
        <begin position="20"/>
        <end position="75"/>
    </location>
</feature>
<proteinExistence type="predicted"/>
<organism evidence="2">
    <name type="scientific">Stegastes partitus</name>
    <name type="common">bicolor damselfish</name>
    <dbReference type="NCBI Taxonomy" id="144197"/>
    <lineage>
        <taxon>Eukaryota</taxon>
        <taxon>Metazoa</taxon>
        <taxon>Chordata</taxon>
        <taxon>Craniata</taxon>
        <taxon>Vertebrata</taxon>
        <taxon>Euteleostomi</taxon>
        <taxon>Actinopterygii</taxon>
        <taxon>Neopterygii</taxon>
        <taxon>Teleostei</taxon>
        <taxon>Neoteleostei</taxon>
        <taxon>Acanthomorphata</taxon>
        <taxon>Ovalentaria</taxon>
        <taxon>Pomacentridae</taxon>
        <taxon>Stegastes</taxon>
    </lineage>
</organism>
<reference evidence="2" key="1">
    <citation type="submission" date="2023-09" db="UniProtKB">
        <authorList>
            <consortium name="Ensembl"/>
        </authorList>
    </citation>
    <scope>IDENTIFICATION</scope>
</reference>
<evidence type="ECO:0000256" key="1">
    <source>
        <dbReference type="SAM" id="SignalP"/>
    </source>
</evidence>
<dbReference type="Ensembl" id="ENSSPAT00000002426.1">
    <property type="protein sequence ID" value="ENSSPAP00000002388.1"/>
    <property type="gene ID" value="ENSSPAG00000001826.1"/>
</dbReference>
<name>A0A3B4Z0J8_9TELE</name>
<keyword evidence="1" id="KW-0732">Signal</keyword>
<sequence length="75" mass="8391">LHILLHLSLLVFFISLTMCRCMRVCVCDIRASAGSAGVKEEQKLGAAPSCWAKRHPPKPFPSHPRFFSMGVCRFC</sequence>
<evidence type="ECO:0008006" key="3">
    <source>
        <dbReference type="Google" id="ProtNLM"/>
    </source>
</evidence>
<protein>
    <recommendedName>
        <fullName evidence="3">Secreted protein</fullName>
    </recommendedName>
</protein>
<evidence type="ECO:0000313" key="2">
    <source>
        <dbReference type="Ensembl" id="ENSSPAP00000002388.1"/>
    </source>
</evidence>
<accession>A0A3B4Z0J8</accession>